<dbReference type="Proteomes" id="UP001597075">
    <property type="component" value="Unassembled WGS sequence"/>
</dbReference>
<name>A0ABD6D095_9EURY</name>
<dbReference type="AlphaFoldDB" id="A0ABD6D095"/>
<gene>
    <name evidence="1" type="ORF">ACFSBJ_12855</name>
</gene>
<protein>
    <recommendedName>
        <fullName evidence="3">Rubrerythrin-like domain-containing protein</fullName>
    </recommendedName>
</protein>
<accession>A0ABD6D095</accession>
<reference evidence="1 2" key="1">
    <citation type="journal article" date="2019" name="Int. J. Syst. Evol. Microbiol.">
        <title>The Global Catalogue of Microorganisms (GCM) 10K type strain sequencing project: providing services to taxonomists for standard genome sequencing and annotation.</title>
        <authorList>
            <consortium name="The Broad Institute Genomics Platform"/>
            <consortium name="The Broad Institute Genome Sequencing Center for Infectious Disease"/>
            <person name="Wu L."/>
            <person name="Ma J."/>
        </authorList>
    </citation>
    <scope>NUCLEOTIDE SEQUENCE [LARGE SCALE GENOMIC DNA]</scope>
    <source>
        <strain evidence="1 2">CGMCC 1.10594</strain>
    </source>
</reference>
<sequence>MTAPYNYDGMLDLGPAAGSTYVCSKCESTFEDDLCLCPVCGTLTIERRSRAADS</sequence>
<evidence type="ECO:0008006" key="3">
    <source>
        <dbReference type="Google" id="ProtNLM"/>
    </source>
</evidence>
<dbReference type="RefSeq" id="WP_256404854.1">
    <property type="nucleotide sequence ID" value="NZ_CP187151.1"/>
</dbReference>
<evidence type="ECO:0000313" key="1">
    <source>
        <dbReference type="EMBL" id="MFD1634614.1"/>
    </source>
</evidence>
<evidence type="ECO:0000313" key="2">
    <source>
        <dbReference type="Proteomes" id="UP001597075"/>
    </source>
</evidence>
<dbReference type="EMBL" id="JBHUDL010000010">
    <property type="protein sequence ID" value="MFD1634614.1"/>
    <property type="molecule type" value="Genomic_DNA"/>
</dbReference>
<keyword evidence="2" id="KW-1185">Reference proteome</keyword>
<organism evidence="1 2">
    <name type="scientific">Haloplanus ruber</name>
    <dbReference type="NCBI Taxonomy" id="869892"/>
    <lineage>
        <taxon>Archaea</taxon>
        <taxon>Methanobacteriati</taxon>
        <taxon>Methanobacteriota</taxon>
        <taxon>Stenosarchaea group</taxon>
        <taxon>Halobacteria</taxon>
        <taxon>Halobacteriales</taxon>
        <taxon>Haloferacaceae</taxon>
        <taxon>Haloplanus</taxon>
    </lineage>
</organism>
<proteinExistence type="predicted"/>
<comment type="caution">
    <text evidence="1">The sequence shown here is derived from an EMBL/GenBank/DDBJ whole genome shotgun (WGS) entry which is preliminary data.</text>
</comment>